<keyword evidence="4" id="KW-1185">Reference proteome</keyword>
<dbReference type="CDD" id="cd01131">
    <property type="entry name" value="PilT"/>
    <property type="match status" value="1"/>
</dbReference>
<proteinExistence type="inferred from homology"/>
<dbReference type="PROSITE" id="PS00662">
    <property type="entry name" value="T2SP_E"/>
    <property type="match status" value="1"/>
</dbReference>
<evidence type="ECO:0000259" key="2">
    <source>
        <dbReference type="PROSITE" id="PS00662"/>
    </source>
</evidence>
<dbReference type="RefSeq" id="WP_058696034.1">
    <property type="nucleotide sequence ID" value="NZ_CABJDW020000011.1"/>
</dbReference>
<feature type="domain" description="Bacterial type II secretion system protein E" evidence="2">
    <location>
        <begin position="196"/>
        <end position="210"/>
    </location>
</feature>
<evidence type="ECO:0000313" key="3">
    <source>
        <dbReference type="EMBL" id="QCT72545.1"/>
    </source>
</evidence>
<evidence type="ECO:0000313" key="4">
    <source>
        <dbReference type="Proteomes" id="UP000218387"/>
    </source>
</evidence>
<protein>
    <submittedName>
        <fullName evidence="3">Type IV pilus twitching motility protein PilT</fullName>
    </submittedName>
</protein>
<dbReference type="PANTHER" id="PTHR30486">
    <property type="entry name" value="TWITCHING MOTILITY PROTEIN PILT"/>
    <property type="match status" value="1"/>
</dbReference>
<name>A0A4P9CCF7_EUBML</name>
<gene>
    <name evidence="3" type="ORF">CPZ25_014805</name>
</gene>
<dbReference type="InterPro" id="IPR001482">
    <property type="entry name" value="T2SS/T4SS_dom"/>
</dbReference>
<dbReference type="NCBIfam" id="TIGR01420">
    <property type="entry name" value="pilT_fam"/>
    <property type="match status" value="1"/>
</dbReference>
<sequence length="355" mass="39278">MELLDYLEESVARKASDIFIITNFPCSYRIDGKIVRGGGEVFTPQETERLIREIYDLTGGRSIEKFEENGDDDFSFALKGIGRFRANVYRQRGTLAAVIRVVSFGLPDPAALSIPQTVLDLSQKKNGLVLVTGPAGSGKSTTLACIIDKINREKSGHIVTMEDPIEYIHRHNQCIVTQREIPHDSQSYVTALKAVLRQSPDVILLGELRDLETIEIAMTAAETGQLVFSTLHTTGTANTIDRIIDVFSANQQHQIRTQLSMILQAVVSQQLVPTVDGSLTPAFEIMLVTPAIRNMIRDGKVHQIDSAIFSGAKEGMCTMDASLLELYRQGRITEQTALMYSQNHETLAQKLKAAK</sequence>
<dbReference type="Gene3D" id="3.40.50.300">
    <property type="entry name" value="P-loop containing nucleotide triphosphate hydrolases"/>
    <property type="match status" value="1"/>
</dbReference>
<dbReference type="Gene3D" id="3.30.450.90">
    <property type="match status" value="1"/>
</dbReference>
<dbReference type="Proteomes" id="UP000218387">
    <property type="component" value="Chromosome"/>
</dbReference>
<dbReference type="GO" id="GO:0016887">
    <property type="term" value="F:ATP hydrolysis activity"/>
    <property type="evidence" value="ECO:0007669"/>
    <property type="project" value="InterPro"/>
</dbReference>
<dbReference type="SUPFAM" id="SSF52540">
    <property type="entry name" value="P-loop containing nucleoside triphosphate hydrolases"/>
    <property type="match status" value="1"/>
</dbReference>
<reference evidence="3 4" key="1">
    <citation type="submission" date="2018-05" db="EMBL/GenBank/DDBJ databases">
        <title>Genome comparison of Eubacterium sp.</title>
        <authorList>
            <person name="Feng Y."/>
            <person name="Sanchez-Andrea I."/>
            <person name="Stams A.J.M."/>
            <person name="De Vos W.M."/>
        </authorList>
    </citation>
    <scope>NUCLEOTIDE SEQUENCE [LARGE SCALE GENOMIC DNA]</scope>
    <source>
        <strain evidence="3 4">YI</strain>
    </source>
</reference>
<dbReference type="InterPro" id="IPR003593">
    <property type="entry name" value="AAA+_ATPase"/>
</dbReference>
<dbReference type="SMART" id="SM00382">
    <property type="entry name" value="AAA"/>
    <property type="match status" value="1"/>
</dbReference>
<accession>A0A4P9CCF7</accession>
<evidence type="ECO:0000256" key="1">
    <source>
        <dbReference type="ARBA" id="ARBA00006611"/>
    </source>
</evidence>
<organism evidence="3 4">
    <name type="scientific">Eubacterium maltosivorans</name>
    <dbReference type="NCBI Taxonomy" id="2041044"/>
    <lineage>
        <taxon>Bacteria</taxon>
        <taxon>Bacillati</taxon>
        <taxon>Bacillota</taxon>
        <taxon>Clostridia</taxon>
        <taxon>Eubacteriales</taxon>
        <taxon>Eubacteriaceae</taxon>
        <taxon>Eubacterium</taxon>
    </lineage>
</organism>
<dbReference type="GO" id="GO:0005524">
    <property type="term" value="F:ATP binding"/>
    <property type="evidence" value="ECO:0007669"/>
    <property type="project" value="InterPro"/>
</dbReference>
<dbReference type="InterPro" id="IPR006321">
    <property type="entry name" value="PilT/PilU"/>
</dbReference>
<comment type="similarity">
    <text evidence="1">Belongs to the GSP E family.</text>
</comment>
<dbReference type="KEGG" id="emt:CPZ25_014805"/>
<dbReference type="Pfam" id="PF00437">
    <property type="entry name" value="T2SSE"/>
    <property type="match status" value="1"/>
</dbReference>
<dbReference type="AlphaFoldDB" id="A0A4P9CCF7"/>
<dbReference type="InterPro" id="IPR050921">
    <property type="entry name" value="T4SS_GSP_E_ATPase"/>
</dbReference>
<dbReference type="InterPro" id="IPR027417">
    <property type="entry name" value="P-loop_NTPase"/>
</dbReference>
<dbReference type="EMBL" id="CP029487">
    <property type="protein sequence ID" value="QCT72545.1"/>
    <property type="molecule type" value="Genomic_DNA"/>
</dbReference>